<dbReference type="GO" id="GO:0060090">
    <property type="term" value="F:molecular adaptor activity"/>
    <property type="evidence" value="ECO:0007669"/>
    <property type="project" value="TreeGrafter"/>
</dbReference>
<dbReference type="Proteomes" id="UP000187209">
    <property type="component" value="Unassembled WGS sequence"/>
</dbReference>
<dbReference type="PANTHER" id="PTHR45831:SF2">
    <property type="entry name" value="LD24721P"/>
    <property type="match status" value="1"/>
</dbReference>
<organism evidence="6 7">
    <name type="scientific">Stentor coeruleus</name>
    <dbReference type="NCBI Taxonomy" id="5963"/>
    <lineage>
        <taxon>Eukaryota</taxon>
        <taxon>Sar</taxon>
        <taxon>Alveolata</taxon>
        <taxon>Ciliophora</taxon>
        <taxon>Postciliodesmatophora</taxon>
        <taxon>Heterotrichea</taxon>
        <taxon>Heterotrichida</taxon>
        <taxon>Stentoridae</taxon>
        <taxon>Stentor</taxon>
    </lineage>
</organism>
<evidence type="ECO:0000313" key="6">
    <source>
        <dbReference type="EMBL" id="OMJ86611.1"/>
    </source>
</evidence>
<feature type="compositionally biased region" description="Basic and acidic residues" evidence="5">
    <location>
        <begin position="465"/>
        <end position="507"/>
    </location>
</feature>
<dbReference type="EMBL" id="MPUH01000200">
    <property type="protein sequence ID" value="OMJ86611.1"/>
    <property type="molecule type" value="Genomic_DNA"/>
</dbReference>
<feature type="repeat" description="TPR" evidence="3">
    <location>
        <begin position="333"/>
        <end position="366"/>
    </location>
</feature>
<dbReference type="InterPro" id="IPR019734">
    <property type="entry name" value="TPR_rpt"/>
</dbReference>
<dbReference type="Gene3D" id="1.25.40.10">
    <property type="entry name" value="Tetratricopeptide repeat domain"/>
    <property type="match status" value="2"/>
</dbReference>
<dbReference type="InterPro" id="IPR011990">
    <property type="entry name" value="TPR-like_helical_dom_sf"/>
</dbReference>
<feature type="region of interest" description="Disordered" evidence="5">
    <location>
        <begin position="446"/>
        <end position="507"/>
    </location>
</feature>
<feature type="repeat" description="TPR" evidence="3">
    <location>
        <begin position="168"/>
        <end position="201"/>
    </location>
</feature>
<dbReference type="PANTHER" id="PTHR45831">
    <property type="entry name" value="LD24721P"/>
    <property type="match status" value="1"/>
</dbReference>
<dbReference type="AlphaFoldDB" id="A0A1R2CC82"/>
<accession>A0A1R2CC82</accession>
<dbReference type="PROSITE" id="PS50005">
    <property type="entry name" value="TPR"/>
    <property type="match status" value="4"/>
</dbReference>
<comment type="caution">
    <text evidence="6">The sequence shown here is derived from an EMBL/GenBank/DDBJ whole genome shotgun (WGS) entry which is preliminary data.</text>
</comment>
<keyword evidence="7" id="KW-1185">Reference proteome</keyword>
<dbReference type="GO" id="GO:0072380">
    <property type="term" value="C:TRC complex"/>
    <property type="evidence" value="ECO:0007669"/>
    <property type="project" value="TreeGrafter"/>
</dbReference>
<feature type="compositionally biased region" description="Acidic residues" evidence="5">
    <location>
        <begin position="453"/>
        <end position="464"/>
    </location>
</feature>
<evidence type="ECO:0000256" key="4">
    <source>
        <dbReference type="SAM" id="Coils"/>
    </source>
</evidence>
<evidence type="ECO:0000313" key="7">
    <source>
        <dbReference type="Proteomes" id="UP000187209"/>
    </source>
</evidence>
<keyword evidence="4" id="KW-0175">Coiled coil</keyword>
<dbReference type="SUPFAM" id="SSF48452">
    <property type="entry name" value="TPR-like"/>
    <property type="match status" value="2"/>
</dbReference>
<sequence length="507" mass="58770">MDSQSQNPKPGLETISFDWINKTDSIEDLKSALEVLSLNQYDNNELRQILKTKILKLDIDIKSAKSSFTAEELQSLESEIEDLSKKSIHDEEQKEKILQSDQQKQIGNDFIRNKNYTQALESYNNAININPQNSQAYFNRALVHLKIKLYTKAAEDCDKAIEINKNYVKAYIRRAKAYKELKYYHKSIEDLEKALSIEPGNEEICREINKINLEIEENEGIRLDFEVGEERANEMILENQNMVEFLKTIEMIKKTGNEFFKKEEFDQAIVEFNKGIMLVEKSYDEVKLILNTNLLALTIALYNNRALSYSKLDCNNEAIQDSLRVLKLDNNNAKALYRTAHCEACRNCFKEASKYMKRLIEIDPNNEIAKKDLQDYKKKILEEKNAEERKIISKSPRLAPEDDSSSLNNSGNFNFERKVSFKDSSNEIERRPSIKKESFKKLEAKFPKGSIDLSEEENSDNENPEDPKNNDNFDKKEDIKIEIIESPKIKGNLKEQTEDIKSPSDSC</sequence>
<protein>
    <submittedName>
        <fullName evidence="6">Uncharacterized protein</fullName>
    </submittedName>
</protein>
<keyword evidence="1" id="KW-0677">Repeat</keyword>
<dbReference type="OrthoDB" id="448774at2759"/>
<dbReference type="InterPro" id="IPR047150">
    <property type="entry name" value="SGT"/>
</dbReference>
<dbReference type="Pfam" id="PF13181">
    <property type="entry name" value="TPR_8"/>
    <property type="match status" value="1"/>
</dbReference>
<dbReference type="Pfam" id="PF13414">
    <property type="entry name" value="TPR_11"/>
    <property type="match status" value="1"/>
</dbReference>
<gene>
    <name evidence="6" type="ORF">SteCoe_11825</name>
</gene>
<keyword evidence="2 3" id="KW-0802">TPR repeat</keyword>
<evidence type="ECO:0000256" key="1">
    <source>
        <dbReference type="ARBA" id="ARBA00022737"/>
    </source>
</evidence>
<dbReference type="GO" id="GO:0016020">
    <property type="term" value="C:membrane"/>
    <property type="evidence" value="ECO:0007669"/>
    <property type="project" value="TreeGrafter"/>
</dbReference>
<reference evidence="6 7" key="1">
    <citation type="submission" date="2016-11" db="EMBL/GenBank/DDBJ databases">
        <title>The macronuclear genome of Stentor coeruleus: a giant cell with tiny introns.</title>
        <authorList>
            <person name="Slabodnick M."/>
            <person name="Ruby J.G."/>
            <person name="Reiff S.B."/>
            <person name="Swart E.C."/>
            <person name="Gosai S."/>
            <person name="Prabakaran S."/>
            <person name="Witkowska E."/>
            <person name="Larue G.E."/>
            <person name="Fisher S."/>
            <person name="Freeman R.M."/>
            <person name="Gunawardena J."/>
            <person name="Chu W."/>
            <person name="Stover N.A."/>
            <person name="Gregory B.D."/>
            <person name="Nowacki M."/>
            <person name="Derisi J."/>
            <person name="Roy S.W."/>
            <person name="Marshall W.F."/>
            <person name="Sood P."/>
        </authorList>
    </citation>
    <scope>NUCLEOTIDE SEQUENCE [LARGE SCALE GENOMIC DNA]</scope>
    <source>
        <strain evidence="6">WM001</strain>
    </source>
</reference>
<proteinExistence type="predicted"/>
<evidence type="ECO:0000256" key="3">
    <source>
        <dbReference type="PROSITE-ProRule" id="PRU00339"/>
    </source>
</evidence>
<feature type="region of interest" description="Disordered" evidence="5">
    <location>
        <begin position="392"/>
        <end position="411"/>
    </location>
</feature>
<name>A0A1R2CC82_9CILI</name>
<evidence type="ECO:0000256" key="2">
    <source>
        <dbReference type="ARBA" id="ARBA00022803"/>
    </source>
</evidence>
<dbReference type="SMART" id="SM00028">
    <property type="entry name" value="TPR"/>
    <property type="match status" value="6"/>
</dbReference>
<feature type="repeat" description="TPR" evidence="3">
    <location>
        <begin position="134"/>
        <end position="167"/>
    </location>
</feature>
<feature type="coiled-coil region" evidence="4">
    <location>
        <begin position="66"/>
        <end position="93"/>
    </location>
</feature>
<dbReference type="GO" id="GO:0006620">
    <property type="term" value="P:post-translational protein targeting to endoplasmic reticulum membrane"/>
    <property type="evidence" value="ECO:0007669"/>
    <property type="project" value="TreeGrafter"/>
</dbReference>
<feature type="repeat" description="TPR" evidence="3">
    <location>
        <begin position="100"/>
        <end position="133"/>
    </location>
</feature>
<evidence type="ECO:0000256" key="5">
    <source>
        <dbReference type="SAM" id="MobiDB-lite"/>
    </source>
</evidence>